<accession>A0A4R6U3K1</accession>
<dbReference type="InterPro" id="IPR011990">
    <property type="entry name" value="TPR-like_helical_dom_sf"/>
</dbReference>
<name>A0A4R6U3K1_9GAMM</name>
<dbReference type="AlphaFoldDB" id="A0A4R6U3K1"/>
<sequence>MEKPVSVISIDAAALLTGTSKRTLWRRLSTGKLQRHSTDERGRVMLALDDVAGQSCIELAENADGYALLHDADRGNSQAQNDLALLFLEQERPDIAAQRFLLAAQQQHADAMHYLSTLYEQGCGVECCENTALLWRAKAANLGHLIARAQLAPMVEPAETAQ</sequence>
<dbReference type="Gene3D" id="1.25.40.10">
    <property type="entry name" value="Tetratricopeptide repeat domain"/>
    <property type="match status" value="1"/>
</dbReference>
<gene>
    <name evidence="1" type="ORF">DFQ45_101381</name>
</gene>
<evidence type="ECO:0008006" key="3">
    <source>
        <dbReference type="Google" id="ProtNLM"/>
    </source>
</evidence>
<protein>
    <recommendedName>
        <fullName evidence="3">Sel1 repeat-containing protein</fullName>
    </recommendedName>
</protein>
<evidence type="ECO:0000313" key="2">
    <source>
        <dbReference type="Proteomes" id="UP000294575"/>
    </source>
</evidence>
<comment type="caution">
    <text evidence="1">The sequence shown here is derived from an EMBL/GenBank/DDBJ whole genome shotgun (WGS) entry which is preliminary data.</text>
</comment>
<dbReference type="SUPFAM" id="SSF81901">
    <property type="entry name" value="HCP-like"/>
    <property type="match status" value="1"/>
</dbReference>
<dbReference type="Proteomes" id="UP000294575">
    <property type="component" value="Unassembled WGS sequence"/>
</dbReference>
<proteinExistence type="predicted"/>
<evidence type="ECO:0000313" key="1">
    <source>
        <dbReference type="EMBL" id="TDQ40246.1"/>
    </source>
</evidence>
<dbReference type="RefSeq" id="WP_101496937.1">
    <property type="nucleotide sequence ID" value="NZ_LNJZ01000007.1"/>
</dbReference>
<reference evidence="1 2" key="1">
    <citation type="submission" date="2019-03" db="EMBL/GenBank/DDBJ databases">
        <title>Genomic Encyclopedia of Type Strains, Phase IV (KMG-IV): sequencing the most valuable type-strain genomes for metagenomic binning, comparative biology and taxonomic classification.</title>
        <authorList>
            <person name="Goeker M."/>
        </authorList>
    </citation>
    <scope>NUCLEOTIDE SEQUENCE [LARGE SCALE GENOMIC DNA]</scope>
    <source>
        <strain evidence="1 2">DSM 28679</strain>
    </source>
</reference>
<keyword evidence="2" id="KW-1185">Reference proteome</keyword>
<dbReference type="OrthoDB" id="6678237at2"/>
<organism evidence="1 2">
    <name type="scientific">Thiopseudomonas denitrificans</name>
    <dbReference type="NCBI Taxonomy" id="1501432"/>
    <lineage>
        <taxon>Bacteria</taxon>
        <taxon>Pseudomonadati</taxon>
        <taxon>Pseudomonadota</taxon>
        <taxon>Gammaproteobacteria</taxon>
        <taxon>Pseudomonadales</taxon>
        <taxon>Pseudomonadaceae</taxon>
        <taxon>Thiopseudomonas</taxon>
    </lineage>
</organism>
<dbReference type="EMBL" id="SNYK01000001">
    <property type="protein sequence ID" value="TDQ40246.1"/>
    <property type="molecule type" value="Genomic_DNA"/>
</dbReference>